<dbReference type="AlphaFoldDB" id="A0A4R5DDH9"/>
<keyword evidence="4" id="KW-0547">Nucleotide-binding</keyword>
<evidence type="ECO:0000256" key="6">
    <source>
        <dbReference type="ARBA" id="ARBA00022840"/>
    </source>
</evidence>
<dbReference type="InterPro" id="IPR017438">
    <property type="entry name" value="ATP-NAD_kinase_N"/>
</dbReference>
<comment type="cofactor">
    <cofactor evidence="1">
        <name>Mg(2+)</name>
        <dbReference type="ChEBI" id="CHEBI:18420"/>
    </cofactor>
</comment>
<dbReference type="GO" id="GO:0008654">
    <property type="term" value="P:phospholipid biosynthetic process"/>
    <property type="evidence" value="ECO:0007669"/>
    <property type="project" value="UniProtKB-KW"/>
</dbReference>
<evidence type="ECO:0000256" key="1">
    <source>
        <dbReference type="ARBA" id="ARBA00001946"/>
    </source>
</evidence>
<dbReference type="Pfam" id="PF19279">
    <property type="entry name" value="YegS_C"/>
    <property type="match status" value="1"/>
</dbReference>
<evidence type="ECO:0000259" key="9">
    <source>
        <dbReference type="PROSITE" id="PS50146"/>
    </source>
</evidence>
<keyword evidence="11" id="KW-1185">Reference proteome</keyword>
<dbReference type="RefSeq" id="WP_131896595.1">
    <property type="nucleotide sequence ID" value="NZ_SMKZ01000023.1"/>
</dbReference>
<dbReference type="InterPro" id="IPR001206">
    <property type="entry name" value="Diacylglycerol_kinase_cat_dom"/>
</dbReference>
<name>A0A4R5DDH9_9ACTN</name>
<dbReference type="SMART" id="SM00046">
    <property type="entry name" value="DAGKc"/>
    <property type="match status" value="1"/>
</dbReference>
<dbReference type="PANTHER" id="PTHR12358:SF106">
    <property type="entry name" value="LIPID KINASE YEGS"/>
    <property type="match status" value="1"/>
</dbReference>
<feature type="domain" description="DAGKc" evidence="9">
    <location>
        <begin position="1"/>
        <end position="136"/>
    </location>
</feature>
<dbReference type="Pfam" id="PF00781">
    <property type="entry name" value="DAGK_cat"/>
    <property type="match status" value="1"/>
</dbReference>
<keyword evidence="8" id="KW-1208">Phospholipid metabolism</keyword>
<dbReference type="GO" id="GO:0005886">
    <property type="term" value="C:plasma membrane"/>
    <property type="evidence" value="ECO:0007669"/>
    <property type="project" value="TreeGrafter"/>
</dbReference>
<dbReference type="InterPro" id="IPR016064">
    <property type="entry name" value="NAD/diacylglycerol_kinase_sf"/>
</dbReference>
<dbReference type="GO" id="GO:0005524">
    <property type="term" value="F:ATP binding"/>
    <property type="evidence" value="ECO:0007669"/>
    <property type="project" value="UniProtKB-KW"/>
</dbReference>
<organism evidence="10 11">
    <name type="scientific">Jiangella asiatica</name>
    <dbReference type="NCBI Taxonomy" id="2530372"/>
    <lineage>
        <taxon>Bacteria</taxon>
        <taxon>Bacillati</taxon>
        <taxon>Actinomycetota</taxon>
        <taxon>Actinomycetes</taxon>
        <taxon>Jiangellales</taxon>
        <taxon>Jiangellaceae</taxon>
        <taxon>Jiangella</taxon>
    </lineage>
</organism>
<proteinExistence type="inferred from homology"/>
<comment type="similarity">
    <text evidence="2">Belongs to the diacylglycerol/lipid kinase family.</text>
</comment>
<dbReference type="InParanoid" id="A0A4R5DDH9"/>
<evidence type="ECO:0000256" key="7">
    <source>
        <dbReference type="ARBA" id="ARBA00023209"/>
    </source>
</evidence>
<keyword evidence="6" id="KW-0067">ATP-binding</keyword>
<dbReference type="SUPFAM" id="SSF111331">
    <property type="entry name" value="NAD kinase/diacylglycerol kinase-like"/>
    <property type="match status" value="1"/>
</dbReference>
<reference evidence="10 11" key="1">
    <citation type="submission" date="2019-03" db="EMBL/GenBank/DDBJ databases">
        <title>Draft genome sequences of novel Actinobacteria.</title>
        <authorList>
            <person name="Sahin N."/>
            <person name="Ay H."/>
            <person name="Saygin H."/>
        </authorList>
    </citation>
    <scope>NUCLEOTIDE SEQUENCE [LARGE SCALE GENOMIC DNA]</scope>
    <source>
        <strain evidence="10 11">5K138</strain>
    </source>
</reference>
<evidence type="ECO:0000256" key="8">
    <source>
        <dbReference type="ARBA" id="ARBA00023264"/>
    </source>
</evidence>
<accession>A0A4R5DDH9</accession>
<keyword evidence="7" id="KW-0444">Lipid biosynthesis</keyword>
<evidence type="ECO:0000313" key="11">
    <source>
        <dbReference type="Proteomes" id="UP000294739"/>
    </source>
</evidence>
<dbReference type="Proteomes" id="UP000294739">
    <property type="component" value="Unassembled WGS sequence"/>
</dbReference>
<gene>
    <name evidence="10" type="ORF">E1269_16910</name>
</gene>
<dbReference type="InterPro" id="IPR050187">
    <property type="entry name" value="Lipid_Phosphate_FormReg"/>
</dbReference>
<evidence type="ECO:0000256" key="4">
    <source>
        <dbReference type="ARBA" id="ARBA00022741"/>
    </source>
</evidence>
<dbReference type="InterPro" id="IPR045540">
    <property type="entry name" value="YegS/DAGK_C"/>
</dbReference>
<evidence type="ECO:0000256" key="3">
    <source>
        <dbReference type="ARBA" id="ARBA00022679"/>
    </source>
</evidence>
<comment type="caution">
    <text evidence="10">The sequence shown here is derived from an EMBL/GenBank/DDBJ whole genome shotgun (WGS) entry which is preliminary data.</text>
</comment>
<dbReference type="OrthoDB" id="142078at2"/>
<keyword evidence="7" id="KW-0443">Lipid metabolism</keyword>
<evidence type="ECO:0000256" key="2">
    <source>
        <dbReference type="ARBA" id="ARBA00005983"/>
    </source>
</evidence>
<dbReference type="EMBL" id="SMKZ01000023">
    <property type="protein sequence ID" value="TDE08605.1"/>
    <property type="molecule type" value="Genomic_DNA"/>
</dbReference>
<evidence type="ECO:0000313" key="10">
    <source>
        <dbReference type="EMBL" id="TDE08605.1"/>
    </source>
</evidence>
<keyword evidence="7" id="KW-0594">Phospholipid biosynthesis</keyword>
<protein>
    <submittedName>
        <fullName evidence="10">Lipid kinase</fullName>
    </submittedName>
</protein>
<dbReference type="PROSITE" id="PS50146">
    <property type="entry name" value="DAGK"/>
    <property type="match status" value="1"/>
</dbReference>
<dbReference type="Gene3D" id="3.40.50.10330">
    <property type="entry name" value="Probable inorganic polyphosphate/atp-NAD kinase, domain 1"/>
    <property type="match status" value="1"/>
</dbReference>
<evidence type="ECO:0000256" key="5">
    <source>
        <dbReference type="ARBA" id="ARBA00022777"/>
    </source>
</evidence>
<dbReference type="PANTHER" id="PTHR12358">
    <property type="entry name" value="SPHINGOSINE KINASE"/>
    <property type="match status" value="1"/>
</dbReference>
<dbReference type="GO" id="GO:0016301">
    <property type="term" value="F:kinase activity"/>
    <property type="evidence" value="ECO:0007669"/>
    <property type="project" value="UniProtKB-KW"/>
</dbReference>
<keyword evidence="3" id="KW-0808">Transferase</keyword>
<sequence length="303" mass="31065">MRDLLAIANGRAGGARGEATRVALEVLRAGARVEVSEPGEPAELAGVLRRARGRLPVVLGGDGSVHALVAAAARLGRLGGLADDDSPAFEFAIVPLGTGNDLARTLGLPFDPAAAARVVLDGRPRELDVLVDDTGGVVVNAVHLGIGAEAGRLALPLKPRLGRLAYPVGSAMAGASARGWRLRVAVDGEVLAGGGRRVLMAALGNGVTVGGGAPLAPSARPDDGQVDVVVSFSTGWRARVGFATALVRGRHPERHDVVQARGRAVVVVADEPIALNADGELSTLHTARRWTVLHHAARVFVPA</sequence>
<dbReference type="Gene3D" id="2.60.200.40">
    <property type="match status" value="1"/>
</dbReference>
<keyword evidence="5 10" id="KW-0418">Kinase</keyword>